<organism evidence="1 2">
    <name type="scientific">Corynebacterium oculi</name>
    <dbReference type="NCBI Taxonomy" id="1544416"/>
    <lineage>
        <taxon>Bacteria</taxon>
        <taxon>Bacillati</taxon>
        <taxon>Actinomycetota</taxon>
        <taxon>Actinomycetes</taxon>
        <taxon>Mycobacteriales</taxon>
        <taxon>Corynebacteriaceae</taxon>
        <taxon>Corynebacterium</taxon>
    </lineage>
</organism>
<accession>A0A0Q0UCD0</accession>
<name>A0A0Q0UCD0_9CORY</name>
<dbReference type="AlphaFoldDB" id="A0A0Q0UCD0"/>
<protein>
    <submittedName>
        <fullName evidence="1">Uncharacterized protein</fullName>
    </submittedName>
</protein>
<comment type="caution">
    <text evidence="1">The sequence shown here is derived from an EMBL/GenBank/DDBJ whole genome shotgun (WGS) entry which is preliminary data.</text>
</comment>
<proteinExistence type="predicted"/>
<dbReference type="PATRIC" id="fig|1544416.3.peg.840"/>
<reference evidence="1 2" key="1">
    <citation type="submission" date="2015-10" db="EMBL/GenBank/DDBJ databases">
        <title>Corynebacteirum lowii and Corynebacterium oculi species nova, derived from human clinical disease and and emended description of Corynebacterium mastiditis.</title>
        <authorList>
            <person name="Bernard K."/>
            <person name="Pacheco A.L."/>
            <person name="Mcdougall C."/>
            <person name="Burtx T."/>
            <person name="Weibe D."/>
            <person name="Tyler S."/>
            <person name="Olson A.B."/>
            <person name="Cnockaert M."/>
            <person name="Eguchi H."/>
            <person name="Kuwahara T."/>
            <person name="Nakayama-Imaohji H."/>
            <person name="Boudewijins M."/>
            <person name="Van Hoecke F."/>
            <person name="Bernier A.-M."/>
            <person name="Vandamme P."/>
        </authorList>
    </citation>
    <scope>NUCLEOTIDE SEQUENCE [LARGE SCALE GENOMIC DNA]</scope>
    <source>
        <strain evidence="1 2">NML 130210</strain>
    </source>
</reference>
<keyword evidence="2" id="KW-1185">Reference proteome</keyword>
<gene>
    <name evidence="1" type="ORF">Cocul_00841</name>
</gene>
<evidence type="ECO:0000313" key="2">
    <source>
        <dbReference type="Proteomes" id="UP000050517"/>
    </source>
</evidence>
<dbReference type="Proteomes" id="UP000050517">
    <property type="component" value="Unassembled WGS sequence"/>
</dbReference>
<evidence type="ECO:0000313" key="1">
    <source>
        <dbReference type="EMBL" id="KQB84045.1"/>
    </source>
</evidence>
<dbReference type="STRING" id="1544416.Cocul_00841"/>
<dbReference type="EMBL" id="LKST01000002">
    <property type="protein sequence ID" value="KQB84045.1"/>
    <property type="molecule type" value="Genomic_DNA"/>
</dbReference>
<sequence length="39" mass="4457">MIAETGRGEVDFALPYLREYLREHAASMAARSSRSCRRV</sequence>